<dbReference type="GO" id="GO:0016887">
    <property type="term" value="F:ATP hydrolysis activity"/>
    <property type="evidence" value="ECO:0007669"/>
    <property type="project" value="InterPro"/>
</dbReference>
<dbReference type="GO" id="GO:0140359">
    <property type="term" value="F:ABC-type transporter activity"/>
    <property type="evidence" value="ECO:0007669"/>
    <property type="project" value="InterPro"/>
</dbReference>
<evidence type="ECO:0000256" key="1">
    <source>
        <dbReference type="ARBA" id="ARBA00004128"/>
    </source>
</evidence>
<evidence type="ECO:0000256" key="10">
    <source>
        <dbReference type="ARBA" id="ARBA00023170"/>
    </source>
</evidence>
<dbReference type="InterPro" id="IPR017871">
    <property type="entry name" value="ABC_transporter-like_CS"/>
</dbReference>
<dbReference type="PROSITE" id="PS50893">
    <property type="entry name" value="ABC_TRANSPORTER_2"/>
    <property type="match status" value="2"/>
</dbReference>
<dbReference type="CDD" id="cd03250">
    <property type="entry name" value="ABCC_MRP_domain1"/>
    <property type="match status" value="1"/>
</dbReference>
<dbReference type="InterPro" id="IPR050173">
    <property type="entry name" value="ABC_transporter_C-like"/>
</dbReference>
<evidence type="ECO:0000256" key="11">
    <source>
        <dbReference type="ARBA" id="ARBA00023180"/>
    </source>
</evidence>
<dbReference type="SMART" id="SM00382">
    <property type="entry name" value="AAA"/>
    <property type="match status" value="2"/>
</dbReference>
<keyword evidence="7 16" id="KW-0067">ATP-binding</keyword>
<sequence>MLCADPSIPSNWTSPIVSTKKECYVDSLSVLLNILLMLMTFVVILRYKCTKIEKKHGELVRYHEHCSRSVLTLILVFLNLIEIGEGIMVNQFNHSSKLHIIITPVSSLMSTLSAILFYHYVERLNRPKLLLILFMFWPVAAILKLAKLITVYGMGLNIYHMKIEVTWAITVIYCLLTAIDATLIIVQKYFCNKPYHEEPEYKFDVSNIQYLHPYVNLFSQATFSWLLPLLKLGYQRPLELVDLEGLPEDEKADHQFRRFNDVYMEEKQAAEKAGRRISLWKCYWRTFWRSLFFGGIMKITGDVVSLTGPLSISLILAYVTAVKEDNLPHGTPEQLYFPTSWEFIQNGFVLTVIVLIATFLQSTLSNNFNHLAIAEGTHLRTALQCLVYKKALKTSSASGLDTGAVVNHMAVDAFNMMMLFSMGHYLWAVPFKIVLLLILLYSKLGYSALIGAATIIFLVPVQYYICTLLSKIQSKALSILWFLYSCLWVGFLSSLFNSILFKNTSFSISHFLHFIEDVSDERLKKTTELLQGIKLLKLYGWDRLYANFVQNVREKELKILRSDSICVAFNTFITQTSSIIVTLVTFSLFSKLEGRPLMPADVFTGLALFNQLTVPLYIIPFVIPMVINAVVSTRRLVDFLMLPEVDLSLPWRDDSDTPDARVEFVPDSGSVLLHVKENSFDSRGYLSGSEEGDGVFLPEFYNYPPVEENTLVSIKKGYFAYDAAYTIPSLRDINVQIPAGKLTIIVGNIGSGKSSLLSAILGELHVISGSINWNSSPLVAYVPQKPWLMNATLKENILFGQPYDGRRYHQVTQACALQPDIDLLPARDMTEIGERGLNLSGGQKQRIALARAFYSPARLIILDDPLSALDAHVGAYVFEHGIKTLLLRRQRTVILVTHKLEFLSSATKVILMESGTIKKEGSPKEIEASLQDLNFNLRKPKKSFGKEGIPAEGTSKERHKLVRLLSRQQLYRTVSTQDIKPRARLVSLSRQMSHDPSSPLPCHDWGDHDDPLPPIADPDDPDTGHKLLNRMKSVESLRSRSSASSASVVRRSWKCPPSRLNSRISTRTDDLIEEEDEEEFDDDTDDKIVHSCDQVQLPDGKLIKEEEREKGKISKQVYIMYMKACTLPLALLVIFLIIVTQAMKVGTDFWLSAWSENSLNRAENRTFEENNDSFSMSDKEAEVMSYYIHIYAILSGASILLAFITNISAQLTSLKAVKVLHSRMLNNVVQCPMKFFDSTPVGRIINRFSSDMSTIDKKLPVTLPILLRFILLCLSAIIVDMIVTPYFIIVVIPVAAIYYFLQHFFRYTSRELQRLDCITKSPVYSHFTETVCGLSTIRAFRAESRFTEMIMACIDVNNTAFILVNCSNCWLGISLDYLGGIILFIATLSSVFASIYGDVSEAFVGMSMTYTLLVPIYLNWVVRNLASTEMYMSAVERVRNYSKLQIEDGPSKDLSDLSDEWPENGAISFQNVTMKYDSNSDPVLKNITLTIKAGEKVGICGRTGSGKSSLIMALFRMVNIMSGKIEIDGVNILNVPLEFLRSRLSIIPQEAVIFSGTVRENLDPAKEHTDEEIWKALEAAQLKHLITALPGGLDAQVSDEGSNMSAGQHQLFSLARALIRKSKILVMDEATSSLDPDTDLILQNVVAEQYKDSTVLSIVHRVQSVLNFDKVIVLDGGRVAEMGNPKDLQEVKGSIFASLVKASHQHH</sequence>
<dbReference type="Pfam" id="PF00664">
    <property type="entry name" value="ABC_membrane"/>
    <property type="match status" value="2"/>
</dbReference>
<evidence type="ECO:0000256" key="4">
    <source>
        <dbReference type="ARBA" id="ARBA00022692"/>
    </source>
</evidence>
<evidence type="ECO:0000256" key="8">
    <source>
        <dbReference type="ARBA" id="ARBA00022989"/>
    </source>
</evidence>
<reference evidence="16" key="1">
    <citation type="submission" date="2020-08" db="EMBL/GenBank/DDBJ databases">
        <title>Multicomponent nature underlies the extraordinary mechanical properties of spider dragline silk.</title>
        <authorList>
            <person name="Kono N."/>
            <person name="Nakamura H."/>
            <person name="Mori M."/>
            <person name="Yoshida Y."/>
            <person name="Ohtoshi R."/>
            <person name="Malay A.D."/>
            <person name="Moran D.A.P."/>
            <person name="Tomita M."/>
            <person name="Numata K."/>
            <person name="Arakawa K."/>
        </authorList>
    </citation>
    <scope>NUCLEOTIDE SEQUENCE</scope>
</reference>
<feature type="transmembrane region" description="Helical" evidence="13">
    <location>
        <begin position="70"/>
        <end position="92"/>
    </location>
</feature>
<keyword evidence="5" id="KW-0677">Repeat</keyword>
<dbReference type="FunFam" id="1.20.1560.10:FF:000010">
    <property type="entry name" value="Multidrug resistance-associated ABC transporter"/>
    <property type="match status" value="1"/>
</dbReference>
<evidence type="ECO:0000256" key="5">
    <source>
        <dbReference type="ARBA" id="ARBA00022737"/>
    </source>
</evidence>
<dbReference type="OrthoDB" id="6500128at2759"/>
<comment type="caution">
    <text evidence="16">The sequence shown here is derived from an EMBL/GenBank/DDBJ whole genome shotgun (WGS) entry which is preliminary data.</text>
</comment>
<dbReference type="FunFam" id="3.40.50.300:FF:000997">
    <property type="entry name" value="Multidrug resistance-associated protein 1"/>
    <property type="match status" value="1"/>
</dbReference>
<dbReference type="Gene3D" id="1.20.1560.10">
    <property type="entry name" value="ABC transporter type 1, transmembrane domain"/>
    <property type="match status" value="2"/>
</dbReference>
<dbReference type="CDD" id="cd18602">
    <property type="entry name" value="ABC_6TM_SUR1_D2_like"/>
    <property type="match status" value="1"/>
</dbReference>
<keyword evidence="8 13" id="KW-1133">Transmembrane helix</keyword>
<dbReference type="PRINTS" id="PR01092">
    <property type="entry name" value="SULFNYLUREAR"/>
</dbReference>
<organism evidence="16 17">
    <name type="scientific">Nephila pilipes</name>
    <name type="common">Giant wood spider</name>
    <name type="synonym">Nephila maculata</name>
    <dbReference type="NCBI Taxonomy" id="299642"/>
    <lineage>
        <taxon>Eukaryota</taxon>
        <taxon>Metazoa</taxon>
        <taxon>Ecdysozoa</taxon>
        <taxon>Arthropoda</taxon>
        <taxon>Chelicerata</taxon>
        <taxon>Arachnida</taxon>
        <taxon>Araneae</taxon>
        <taxon>Araneomorphae</taxon>
        <taxon>Entelegynae</taxon>
        <taxon>Araneoidea</taxon>
        <taxon>Nephilidae</taxon>
        <taxon>Nephila</taxon>
    </lineage>
</organism>
<dbReference type="CDD" id="cd03244">
    <property type="entry name" value="ABCC_MRP_domain2"/>
    <property type="match status" value="1"/>
</dbReference>
<feature type="region of interest" description="Disordered" evidence="12">
    <location>
        <begin position="988"/>
        <end position="1026"/>
    </location>
</feature>
<evidence type="ECO:0000256" key="13">
    <source>
        <dbReference type="SAM" id="Phobius"/>
    </source>
</evidence>
<protein>
    <submittedName>
        <fullName evidence="16">ATP-binding cassette sub-family C member 9</fullName>
    </submittedName>
</protein>
<evidence type="ECO:0000259" key="14">
    <source>
        <dbReference type="PROSITE" id="PS50893"/>
    </source>
</evidence>
<feature type="transmembrane region" description="Helical" evidence="13">
    <location>
        <begin position="1402"/>
        <end position="1422"/>
    </location>
</feature>
<dbReference type="GO" id="GO:0005774">
    <property type="term" value="C:vacuolar membrane"/>
    <property type="evidence" value="ECO:0007669"/>
    <property type="project" value="UniProtKB-SubCell"/>
</dbReference>
<dbReference type="InterPro" id="IPR000388">
    <property type="entry name" value="ABCC8/9"/>
</dbReference>
<evidence type="ECO:0000313" key="16">
    <source>
        <dbReference type="EMBL" id="GFT09349.1"/>
    </source>
</evidence>
<feature type="transmembrane region" description="Helical" evidence="13">
    <location>
        <begin position="30"/>
        <end position="49"/>
    </location>
</feature>
<feature type="transmembrane region" description="Helical" evidence="13">
    <location>
        <begin position="477"/>
        <end position="501"/>
    </location>
</feature>
<feature type="transmembrane region" description="Helical" evidence="13">
    <location>
        <begin position="609"/>
        <end position="631"/>
    </location>
</feature>
<evidence type="ECO:0000256" key="2">
    <source>
        <dbReference type="ARBA" id="ARBA00009726"/>
    </source>
</evidence>
<comment type="similarity">
    <text evidence="2">Belongs to the ABC transporter superfamily. ABCC family. Conjugate transporter (TC 3.A.1.208) subfamily.</text>
</comment>
<dbReference type="SUPFAM" id="SSF90123">
    <property type="entry name" value="ABC transporter transmembrane region"/>
    <property type="match status" value="2"/>
</dbReference>
<dbReference type="InterPro" id="IPR011527">
    <property type="entry name" value="ABC1_TM_dom"/>
</dbReference>
<feature type="transmembrane region" description="Helical" evidence="13">
    <location>
        <begin position="343"/>
        <end position="361"/>
    </location>
</feature>
<gene>
    <name evidence="16" type="primary">ABCC9</name>
    <name evidence="16" type="ORF">NPIL_460982</name>
</gene>
<feature type="transmembrane region" description="Helical" evidence="13">
    <location>
        <begin position="165"/>
        <end position="186"/>
    </location>
</feature>
<keyword evidence="9 13" id="KW-0472">Membrane</keyword>
<evidence type="ECO:0000256" key="12">
    <source>
        <dbReference type="SAM" id="MobiDB-lite"/>
    </source>
</evidence>
<feature type="transmembrane region" description="Helical" evidence="13">
    <location>
        <begin position="448"/>
        <end position="465"/>
    </location>
</feature>
<dbReference type="SUPFAM" id="SSF52540">
    <property type="entry name" value="P-loop containing nucleoside triphosphate hydrolases"/>
    <property type="match status" value="2"/>
</dbReference>
<feature type="transmembrane region" description="Helical" evidence="13">
    <location>
        <begin position="1285"/>
        <end position="1305"/>
    </location>
</feature>
<evidence type="ECO:0000256" key="3">
    <source>
        <dbReference type="ARBA" id="ARBA00022448"/>
    </source>
</evidence>
<keyword evidence="3" id="KW-0813">Transport</keyword>
<dbReference type="PROSITE" id="PS50929">
    <property type="entry name" value="ABC_TM1F"/>
    <property type="match status" value="2"/>
</dbReference>
<feature type="domain" description="ABC transporter" evidence="14">
    <location>
        <begin position="712"/>
        <end position="939"/>
    </location>
</feature>
<name>A0A8X6NEG3_NEPPI</name>
<feature type="transmembrane region" description="Helical" evidence="13">
    <location>
        <begin position="1118"/>
        <end position="1139"/>
    </location>
</feature>
<dbReference type="InterPro" id="IPR027417">
    <property type="entry name" value="P-loop_NTPase"/>
</dbReference>
<dbReference type="GO" id="GO:0006813">
    <property type="term" value="P:potassium ion transport"/>
    <property type="evidence" value="ECO:0007669"/>
    <property type="project" value="InterPro"/>
</dbReference>
<dbReference type="PANTHER" id="PTHR24223">
    <property type="entry name" value="ATP-BINDING CASSETTE SUB-FAMILY C"/>
    <property type="match status" value="1"/>
</dbReference>
<dbReference type="PROSITE" id="PS00211">
    <property type="entry name" value="ABC_TRANSPORTER_1"/>
    <property type="match status" value="1"/>
</dbReference>
<feature type="transmembrane region" description="Helical" evidence="13">
    <location>
        <begin position="1259"/>
        <end position="1279"/>
    </location>
</feature>
<dbReference type="FunFam" id="3.40.50.300:FF:000838">
    <property type="entry name" value="ABC multidrug transporter (Eurofung)"/>
    <property type="match status" value="1"/>
</dbReference>
<feature type="transmembrane region" description="Helical" evidence="13">
    <location>
        <begin position="424"/>
        <end position="441"/>
    </location>
</feature>
<feature type="domain" description="ABC transmembrane type-1" evidence="15">
    <location>
        <begin position="1131"/>
        <end position="1430"/>
    </location>
</feature>
<dbReference type="InterPro" id="IPR003593">
    <property type="entry name" value="AAA+_ATPase"/>
</dbReference>
<proteinExistence type="inferred from homology"/>
<dbReference type="PANTHER" id="PTHR24223:SF443">
    <property type="entry name" value="MULTIDRUG-RESISTANCE LIKE PROTEIN 1, ISOFORM I"/>
    <property type="match status" value="1"/>
</dbReference>
<evidence type="ECO:0000256" key="7">
    <source>
        <dbReference type="ARBA" id="ARBA00022840"/>
    </source>
</evidence>
<dbReference type="GO" id="GO:0032991">
    <property type="term" value="C:protein-containing complex"/>
    <property type="evidence" value="ECO:0007669"/>
    <property type="project" value="UniProtKB-ARBA"/>
</dbReference>
<evidence type="ECO:0000313" key="17">
    <source>
        <dbReference type="Proteomes" id="UP000887013"/>
    </source>
</evidence>
<comment type="subcellular location">
    <subcellularLocation>
        <location evidence="1">Vacuole membrane</location>
        <topology evidence="1">Multi-pass membrane protein</topology>
    </subcellularLocation>
</comment>
<dbReference type="Proteomes" id="UP000887013">
    <property type="component" value="Unassembled WGS sequence"/>
</dbReference>
<feature type="transmembrane region" description="Helical" evidence="13">
    <location>
        <begin position="1377"/>
        <end position="1396"/>
    </location>
</feature>
<dbReference type="Gene3D" id="3.40.50.300">
    <property type="entry name" value="P-loop containing nucleotide triphosphate hydrolases"/>
    <property type="match status" value="2"/>
</dbReference>
<keyword evidence="6" id="KW-0547">Nucleotide-binding</keyword>
<evidence type="ECO:0000259" key="15">
    <source>
        <dbReference type="PROSITE" id="PS50929"/>
    </source>
</evidence>
<dbReference type="GO" id="GO:0008281">
    <property type="term" value="F:sulfonylurea receptor activity"/>
    <property type="evidence" value="ECO:0007669"/>
    <property type="project" value="InterPro"/>
</dbReference>
<feature type="transmembrane region" description="Helical" evidence="13">
    <location>
        <begin position="98"/>
        <end position="118"/>
    </location>
</feature>
<accession>A0A8X6NEG3</accession>
<dbReference type="EMBL" id="BMAW01008619">
    <property type="protein sequence ID" value="GFT09349.1"/>
    <property type="molecule type" value="Genomic_DNA"/>
</dbReference>
<dbReference type="InterPro" id="IPR003439">
    <property type="entry name" value="ABC_transporter-like_ATP-bd"/>
</dbReference>
<dbReference type="GO" id="GO:0005524">
    <property type="term" value="F:ATP binding"/>
    <property type="evidence" value="ECO:0007669"/>
    <property type="project" value="UniProtKB-KW"/>
</dbReference>
<evidence type="ECO:0000256" key="9">
    <source>
        <dbReference type="ARBA" id="ARBA00023136"/>
    </source>
</evidence>
<dbReference type="Pfam" id="PF00005">
    <property type="entry name" value="ABC_tran"/>
    <property type="match status" value="2"/>
</dbReference>
<dbReference type="InterPro" id="IPR036640">
    <property type="entry name" value="ABC1_TM_sf"/>
</dbReference>
<feature type="transmembrane region" description="Helical" evidence="13">
    <location>
        <begin position="1186"/>
        <end position="1205"/>
    </location>
</feature>
<keyword evidence="4 13" id="KW-0812">Transmembrane</keyword>
<keyword evidence="11" id="KW-0325">Glycoprotein</keyword>
<dbReference type="GO" id="GO:0005886">
    <property type="term" value="C:plasma membrane"/>
    <property type="evidence" value="ECO:0007669"/>
    <property type="project" value="UniProtKB-ARBA"/>
</dbReference>
<feature type="transmembrane region" description="Helical" evidence="13">
    <location>
        <begin position="565"/>
        <end position="589"/>
    </location>
</feature>
<keyword evidence="10" id="KW-0675">Receptor</keyword>
<evidence type="ECO:0000256" key="6">
    <source>
        <dbReference type="ARBA" id="ARBA00022741"/>
    </source>
</evidence>
<keyword evidence="17" id="KW-1185">Reference proteome</keyword>
<feature type="domain" description="ABC transmembrane type-1" evidence="15">
    <location>
        <begin position="292"/>
        <end position="628"/>
    </location>
</feature>
<feature type="transmembrane region" description="Helical" evidence="13">
    <location>
        <begin position="130"/>
        <end position="153"/>
    </location>
</feature>
<feature type="domain" description="ABC transporter" evidence="14">
    <location>
        <begin position="1467"/>
        <end position="1701"/>
    </location>
</feature>